<reference evidence="1" key="1">
    <citation type="submission" date="2022-10" db="EMBL/GenBank/DDBJ databases">
        <title>Culturing micro-colonial fungi from biological soil crusts in the Mojave desert and describing Neophaeococcomyces mojavensis, and introducing the new genera and species Taxawa tesnikishii.</title>
        <authorList>
            <person name="Kurbessoian T."/>
            <person name="Stajich J.E."/>
        </authorList>
    </citation>
    <scope>NUCLEOTIDE SEQUENCE</scope>
    <source>
        <strain evidence="1">JES_112</strain>
    </source>
</reference>
<name>A0ACC3AE00_9EURO</name>
<proteinExistence type="predicted"/>
<organism evidence="1 2">
    <name type="scientific">Neophaeococcomyces mojaviensis</name>
    <dbReference type="NCBI Taxonomy" id="3383035"/>
    <lineage>
        <taxon>Eukaryota</taxon>
        <taxon>Fungi</taxon>
        <taxon>Dikarya</taxon>
        <taxon>Ascomycota</taxon>
        <taxon>Pezizomycotina</taxon>
        <taxon>Eurotiomycetes</taxon>
        <taxon>Chaetothyriomycetidae</taxon>
        <taxon>Chaetothyriales</taxon>
        <taxon>Chaetothyriales incertae sedis</taxon>
        <taxon>Neophaeococcomyces</taxon>
    </lineage>
</organism>
<gene>
    <name evidence="1" type="ORF">H2198_002521</name>
</gene>
<protein>
    <submittedName>
        <fullName evidence="1">Uncharacterized protein</fullName>
    </submittedName>
</protein>
<keyword evidence="2" id="KW-1185">Reference proteome</keyword>
<evidence type="ECO:0000313" key="1">
    <source>
        <dbReference type="EMBL" id="KAJ9660403.1"/>
    </source>
</evidence>
<dbReference type="EMBL" id="JAPDRQ010000031">
    <property type="protein sequence ID" value="KAJ9660403.1"/>
    <property type="molecule type" value="Genomic_DNA"/>
</dbReference>
<accession>A0ACC3AE00</accession>
<comment type="caution">
    <text evidence="1">The sequence shown here is derived from an EMBL/GenBank/DDBJ whole genome shotgun (WGS) entry which is preliminary data.</text>
</comment>
<sequence>MLGGGWDGGKLDALLPFPPVTQQVPLVFANPKQRCLSFGVSWKKGQASALEQTAIRYPAPEPFIRASGYDGVAPNPKHLEKDATFWVASCSKLVTSIAILQCVERGQIGLDDEVSRVLPELAQTEIIDAAVPGAEEGKLFKLQPTKKSITLRQLITHSSGIPYDMFDPVLLAWRASRGEQPMGLSGQVLKAYATPLLFEPGEGWAYGGGVDWAGVMAGRLNGGITLEEYMQKNICEPLGMNSTTYRLADHPDIKARLAKMSIRKPDGTLQQGDRPYPDPAAEDVGGAGLYTSVSDYVKLLGDLLKDDPVILKRQTVDQMFTPQFADGSAAKTSLLQNSQLIGAMTGSEHFGEGLSFGLGGVLSLEDHGAMRRGSLAWGGMPNMVWFLNRDAGVAGIYATQLLPPGDPAASKLANQFIECIYASVRL</sequence>
<dbReference type="Proteomes" id="UP001172386">
    <property type="component" value="Unassembled WGS sequence"/>
</dbReference>
<evidence type="ECO:0000313" key="2">
    <source>
        <dbReference type="Proteomes" id="UP001172386"/>
    </source>
</evidence>